<evidence type="ECO:0000256" key="5">
    <source>
        <dbReference type="ARBA" id="ARBA00022801"/>
    </source>
</evidence>
<dbReference type="GO" id="GO:0016887">
    <property type="term" value="F:ATP hydrolysis activity"/>
    <property type="evidence" value="ECO:0007669"/>
    <property type="project" value="RHEA"/>
</dbReference>
<evidence type="ECO:0000259" key="18">
    <source>
        <dbReference type="PROSITE" id="PS51198"/>
    </source>
</evidence>
<dbReference type="Gene3D" id="3.40.50.300">
    <property type="entry name" value="P-loop containing nucleotide triphosphate hydrolases"/>
    <property type="match status" value="2"/>
</dbReference>
<dbReference type="InterPro" id="IPR027417">
    <property type="entry name" value="P-loop_NTPase"/>
</dbReference>
<dbReference type="PANTHER" id="PTHR11070:SF23">
    <property type="entry name" value="RECBCD ENZYME SUBUNIT RECB"/>
    <property type="match status" value="1"/>
</dbReference>
<evidence type="ECO:0000256" key="13">
    <source>
        <dbReference type="ARBA" id="ARBA00034617"/>
    </source>
</evidence>
<dbReference type="Pfam" id="PF00580">
    <property type="entry name" value="UvrD-helicase"/>
    <property type="match status" value="1"/>
</dbReference>
<feature type="binding site" evidence="15">
    <location>
        <position position="959"/>
    </location>
    <ligand>
        <name>Mg(2+)</name>
        <dbReference type="ChEBI" id="CHEBI:18420"/>
    </ligand>
</feature>
<dbReference type="Pfam" id="PF12705">
    <property type="entry name" value="PDDEXK_1"/>
    <property type="match status" value="1"/>
</dbReference>
<dbReference type="eggNOG" id="COG1074">
    <property type="taxonomic scope" value="Bacteria"/>
</dbReference>
<dbReference type="AlphaFoldDB" id="F8L519"/>
<dbReference type="EC" id="5.6.2.4" evidence="15"/>
<feature type="binding site" evidence="15">
    <location>
        <position position="860"/>
    </location>
    <ligand>
        <name>Mg(2+)</name>
        <dbReference type="ChEBI" id="CHEBI:18420"/>
    </ligand>
</feature>
<evidence type="ECO:0000256" key="9">
    <source>
        <dbReference type="ARBA" id="ARBA00022842"/>
    </source>
</evidence>
<dbReference type="GO" id="GO:0043138">
    <property type="term" value="F:3'-5' DNA helicase activity"/>
    <property type="evidence" value="ECO:0007669"/>
    <property type="project" value="UniProtKB-UniRule"/>
</dbReference>
<keyword evidence="3 15" id="KW-0547">Nucleotide-binding</keyword>
<dbReference type="GO" id="GO:0000287">
    <property type="term" value="F:magnesium ion binding"/>
    <property type="evidence" value="ECO:0007669"/>
    <property type="project" value="UniProtKB-UniRule"/>
</dbReference>
<dbReference type="KEGG" id="sng:SNE_A00220"/>
<dbReference type="SUPFAM" id="SSF52980">
    <property type="entry name" value="Restriction endonuclease-like"/>
    <property type="match status" value="1"/>
</dbReference>
<keyword evidence="5 15" id="KW-0378">Hydrolase</keyword>
<evidence type="ECO:0000256" key="17">
    <source>
        <dbReference type="SAM" id="MobiDB-lite"/>
    </source>
</evidence>
<dbReference type="SUPFAM" id="SSF52540">
    <property type="entry name" value="P-loop containing nucleoside triphosphate hydrolases"/>
    <property type="match status" value="1"/>
</dbReference>
<feature type="region of interest" description="Nuclease activity, interacts with RecD and RecA" evidence="15">
    <location>
        <begin position="824"/>
        <end position="1040"/>
    </location>
</feature>
<proteinExistence type="inferred from homology"/>
<dbReference type="InterPro" id="IPR004586">
    <property type="entry name" value="RecB"/>
</dbReference>
<feature type="domain" description="UvrD-like helicase C-terminal" evidence="19">
    <location>
        <begin position="424"/>
        <end position="689"/>
    </location>
</feature>
<keyword evidence="11 15" id="KW-0234">DNA repair</keyword>
<dbReference type="InterPro" id="IPR000212">
    <property type="entry name" value="DNA_helicase_UvrD/REP"/>
</dbReference>
<comment type="similarity">
    <text evidence="15">Belongs to the helicase family. UvrD subfamily.</text>
</comment>
<evidence type="ECO:0000256" key="14">
    <source>
        <dbReference type="ARBA" id="ARBA00048988"/>
    </source>
</evidence>
<evidence type="ECO:0000256" key="2">
    <source>
        <dbReference type="ARBA" id="ARBA00022723"/>
    </source>
</evidence>
<protein>
    <recommendedName>
        <fullName evidence="15">RecBCD enzyme subunit RecB</fullName>
        <ecNumber evidence="15">3.1.11.5</ecNumber>
        <ecNumber evidence="15">5.6.2.4</ecNumber>
    </recommendedName>
    <alternativeName>
        <fullName evidence="15">DNA 3'-5' helicase subunit RecB</fullName>
    </alternativeName>
    <alternativeName>
        <fullName evidence="15">Exonuclease V subunit RecB</fullName>
        <shortName evidence="15">ExoV subunit RecB</shortName>
    </alternativeName>
    <alternativeName>
        <fullName evidence="15">Helicase/nuclease RecBCD subunit RecB</fullName>
    </alternativeName>
</protein>
<dbReference type="PROSITE" id="PS51217">
    <property type="entry name" value="UVRD_HELICASE_CTER"/>
    <property type="match status" value="1"/>
</dbReference>
<dbReference type="Gene3D" id="3.90.320.10">
    <property type="match status" value="1"/>
</dbReference>
<evidence type="ECO:0000313" key="21">
    <source>
        <dbReference type="Proteomes" id="UP000000496"/>
    </source>
</evidence>
<keyword evidence="12 15" id="KW-0413">Isomerase</keyword>
<dbReference type="GO" id="GO:0005524">
    <property type="term" value="F:ATP binding"/>
    <property type="evidence" value="ECO:0007669"/>
    <property type="project" value="UniProtKB-UniRule"/>
</dbReference>
<evidence type="ECO:0000256" key="16">
    <source>
        <dbReference type="PROSITE-ProRule" id="PRU00560"/>
    </source>
</evidence>
<comment type="catalytic activity">
    <reaction evidence="14 15">
        <text>ATP + H2O = ADP + phosphate + H(+)</text>
        <dbReference type="Rhea" id="RHEA:13065"/>
        <dbReference type="ChEBI" id="CHEBI:15377"/>
        <dbReference type="ChEBI" id="CHEBI:15378"/>
        <dbReference type="ChEBI" id="CHEBI:30616"/>
        <dbReference type="ChEBI" id="CHEBI:43474"/>
        <dbReference type="ChEBI" id="CHEBI:456216"/>
        <dbReference type="EC" id="5.6.2.4"/>
    </reaction>
</comment>
<feature type="region of interest" description="DNA-binding and helicase activity, interacts with RecC" evidence="15">
    <location>
        <begin position="1"/>
        <end position="784"/>
    </location>
</feature>
<feature type="binding site" evidence="15">
    <location>
        <position position="946"/>
    </location>
    <ligand>
        <name>Mg(2+)</name>
        <dbReference type="ChEBI" id="CHEBI:18420"/>
    </ligand>
</feature>
<dbReference type="PROSITE" id="PS51198">
    <property type="entry name" value="UVRD_HELICASE_ATP_BIND"/>
    <property type="match status" value="1"/>
</dbReference>
<feature type="region of interest" description="Disordered" evidence="17">
    <location>
        <begin position="833"/>
        <end position="852"/>
    </location>
</feature>
<feature type="active site" description="For nuclease activity" evidence="15">
    <location>
        <position position="959"/>
    </location>
</feature>
<evidence type="ECO:0000256" key="6">
    <source>
        <dbReference type="ARBA" id="ARBA00022806"/>
    </source>
</evidence>
<evidence type="ECO:0000256" key="1">
    <source>
        <dbReference type="ARBA" id="ARBA00022722"/>
    </source>
</evidence>
<keyword evidence="1 15" id="KW-0540">Nuclease</keyword>
<dbReference type="InterPro" id="IPR011335">
    <property type="entry name" value="Restrct_endonuc-II-like"/>
</dbReference>
<organism evidence="20 21">
    <name type="scientific">Simkania negevensis (strain ATCC VR-1471 / DSM 27360 / Z)</name>
    <dbReference type="NCBI Taxonomy" id="331113"/>
    <lineage>
        <taxon>Bacteria</taxon>
        <taxon>Pseudomonadati</taxon>
        <taxon>Chlamydiota</taxon>
        <taxon>Chlamydiia</taxon>
        <taxon>Parachlamydiales</taxon>
        <taxon>Simkaniaceae</taxon>
        <taxon>Simkania</taxon>
    </lineage>
</organism>
<keyword evidence="7 15" id="KW-0269">Exonuclease</keyword>
<sequence>MTTFDCLEPTLDLQGYHALEASAGTGKTFAIEHLVTRLILQGFALHDILVVTFTRAATRELRSRIRTNLETLFIKKPPYIQHLSEEEKIGAQLKAEEALALFDEAQIFTIHAFCQRMLMEFGFEAQVGLSLLSQQEESYRDLLIQEITDFFHTELFPEAYSAKQLATLLKSCNDDKDKLVKKVLHFVEQEGEFPDFPDYETTHSQFLSLDLPKPSFETLLKLAPAFLKICNKQGELKEEYEAQYQALLRNDFDALLTHPSLFSFFTPENRTRKEFSSEELRALYILNEMLTPLIEAASQPQHTLIRIARDAKRKVRQALLDKELFSPDDLLLQMQQALTYSSFCNRVHKRYQAVIIDEFQDTDTHQWNIFKTLFVDQPIQAFYIVGDPKQSIYGFRSADLNTYLQAKEAMNNTSHLTTNYRSEPQLLSCLNLLFSKQIHFPYTPVLAPPHATDTPFSDGKSALHFFSAIVEKKREKNWPSPAIETDYFFPFIAQEIQTLTQKKEATFSDFAILVKDRYQAARLKNTLEALNIPTAAKGTEPLAQTSMATFFKSLLSALDDPKKTHQLLAHPIFDLTHHELKTNTPLLSHAIAFMHQHAPNTLHKTIDAALHHHWKPNQTLLELLVQEGKLDTYSDFMQLTELLLQQPNQTPSQLLDYLIKLPTDQIKTSRRPLSDQNAVTIMTIHMSKGLEFPIVFALGLVNRYTSRQDFIRHEKKWLLFNPEHLACQSALQDQEAEKMRQLYVALTRAKKRLYIPTLEEASNKPPIGTASPLELFLSDLPPLATLISEIGATQTLLEPTTPSPLPSKTPTLHPPLQKPYNFPSRYIHSFSSLTDHTPPPAPETPENTLPKGTATGLLLHDLLEKIIREKLTHPYQKTTIHNFIETTIKHTPFYPYLSEITNLIDCAFHHPLDHFCLTDVHPSNLHPEVEFLYSQTHETSLKGFADLIFLHENSYYILDWKTNLLTDYRTETLQKAMEQNEYFLQAEIYLEALRRYLNFKKDPRPIQGAYYLFLRGLPEGEGLYSIPFNSSQNRILPYVK</sequence>
<dbReference type="HAMAP" id="MF_01485">
    <property type="entry name" value="RecB"/>
    <property type="match status" value="1"/>
</dbReference>
<keyword evidence="6 15" id="KW-0347">Helicase</keyword>
<comment type="subunit">
    <text evidence="15">Heterotrimer of RecB, RecC and RecD. All subunits contribute to DNA-binding. Interacts with RecA.</text>
</comment>
<reference evidence="20 21" key="2">
    <citation type="journal article" date="2011" name="Mol. Biol. Evol.">
        <title>Unity in variety--the pan-genome of the Chlamydiae.</title>
        <authorList>
            <person name="Collingro A."/>
            <person name="Tischler P."/>
            <person name="Weinmaier T."/>
            <person name="Penz T."/>
            <person name="Heinz E."/>
            <person name="Brunham R.C."/>
            <person name="Read T.D."/>
            <person name="Bavoil P.M."/>
            <person name="Sachse K."/>
            <person name="Kahane S."/>
            <person name="Friedman M.G."/>
            <person name="Rattei T."/>
            <person name="Myers G.S."/>
            <person name="Horn M."/>
        </authorList>
    </citation>
    <scope>NUCLEOTIDE SEQUENCE [LARGE SCALE GENOMIC DNA]</scope>
    <source>
        <strain evidence="21">ATCC VR-1471 / Z</strain>
    </source>
</reference>
<dbReference type="GO" id="GO:0000724">
    <property type="term" value="P:double-strand break repair via homologous recombination"/>
    <property type="evidence" value="ECO:0007669"/>
    <property type="project" value="UniProtKB-UniRule"/>
</dbReference>
<feature type="binding site" evidence="16">
    <location>
        <begin position="21"/>
        <end position="28"/>
    </location>
    <ligand>
        <name>ATP</name>
        <dbReference type="ChEBI" id="CHEBI:30616"/>
    </ligand>
</feature>
<name>F8L519_SIMNZ</name>
<comment type="function">
    <text evidence="15">A helicase/nuclease that prepares dsDNA breaks (DSB) for recombinational DNA repair. Binds to DSBs and unwinds DNA via a highly rapid and processive ATP-dependent bidirectional helicase activity. Unwinds dsDNA until it encounters a Chi (crossover hotspot instigator) sequence from the 3' direction. Cuts ssDNA a few nucleotides 3' to the Chi site. The properties and activities of the enzyme are changed at Chi. The Chi-altered holoenzyme produces a long 3'-ssDNA overhang and facilitates RecA-binding to the ssDNA for homologous DNA recombination and repair. Holoenzyme degrades any linearized DNA that is unable to undergo homologous recombination. In the holoenzyme this subunit contributes ATPase, 3'-5' helicase, exonuclease activity and loads RecA onto ssDNA.</text>
</comment>
<dbReference type="EMBL" id="FR872582">
    <property type="protein sequence ID" value="CCB87900.1"/>
    <property type="molecule type" value="Genomic_DNA"/>
</dbReference>
<dbReference type="InterPro" id="IPR038726">
    <property type="entry name" value="PDDEXK_AddAB-type"/>
</dbReference>
<comment type="domain">
    <text evidence="15">The N-terminal DNA-binding domain is a ssDNA-dependent ATPase and has ATP-dependent 3'-5' helicase function. This domain interacts with RecC.</text>
</comment>
<keyword evidence="10 15" id="KW-0238">DNA-binding</keyword>
<dbReference type="CDD" id="cd22352">
    <property type="entry name" value="RecB_C-like"/>
    <property type="match status" value="1"/>
</dbReference>
<evidence type="ECO:0000256" key="12">
    <source>
        <dbReference type="ARBA" id="ARBA00023235"/>
    </source>
</evidence>
<evidence type="ECO:0000259" key="19">
    <source>
        <dbReference type="PROSITE" id="PS51217"/>
    </source>
</evidence>
<dbReference type="Pfam" id="PF13361">
    <property type="entry name" value="UvrD_C"/>
    <property type="match status" value="1"/>
</dbReference>
<dbReference type="GO" id="GO:0009338">
    <property type="term" value="C:exodeoxyribonuclease V complex"/>
    <property type="evidence" value="ECO:0007669"/>
    <property type="project" value="TreeGrafter"/>
</dbReference>
<gene>
    <name evidence="15 20" type="primary">recB</name>
    <name evidence="20" type="ordered locus">SNE_A00220</name>
</gene>
<dbReference type="HOGENOM" id="CLU_001114_6_1_0"/>
<keyword evidence="8 15" id="KW-0067">ATP-binding</keyword>
<dbReference type="InterPro" id="IPR011604">
    <property type="entry name" value="PDDEXK-like_dom_sf"/>
</dbReference>
<accession>F8L519</accession>
<keyword evidence="9 15" id="KW-0460">Magnesium</keyword>
<comment type="cofactor">
    <cofactor evidence="15">
        <name>Mg(2+)</name>
        <dbReference type="ChEBI" id="CHEBI:18420"/>
    </cofactor>
    <text evidence="15">Binds 1 Mg(2+) ion per subunit.</text>
</comment>
<evidence type="ECO:0000256" key="3">
    <source>
        <dbReference type="ARBA" id="ARBA00022741"/>
    </source>
</evidence>
<reference key="1">
    <citation type="journal article" date="2011" name="Mol. Biol. Evol.">
        <title>Unity in variety -- the pan-genome of the Chlamydiae.</title>
        <authorList>
            <person name="Collingro A."/>
            <person name="Tischler P."/>
            <person name="Weinmaier T."/>
            <person name="Penz T."/>
            <person name="Heinz E."/>
            <person name="Brunham R.C."/>
            <person name="Read T.D."/>
            <person name="Bavoil P.M."/>
            <person name="Sachse K."/>
            <person name="Kahane S."/>
            <person name="Friedman M.G."/>
            <person name="Rattei T."/>
            <person name="Myers G.S.A."/>
            <person name="Horn M."/>
        </authorList>
    </citation>
    <scope>NUCLEOTIDE SEQUENCE</scope>
    <source>
        <strain>Z</strain>
    </source>
</reference>
<dbReference type="InterPro" id="IPR014016">
    <property type="entry name" value="UvrD-like_ATP-bd"/>
</dbReference>
<dbReference type="GO" id="GO:0005829">
    <property type="term" value="C:cytosol"/>
    <property type="evidence" value="ECO:0007669"/>
    <property type="project" value="TreeGrafter"/>
</dbReference>
<dbReference type="STRING" id="331113.SNE_A00220"/>
<dbReference type="GO" id="GO:0008854">
    <property type="term" value="F:exodeoxyribonuclease V activity"/>
    <property type="evidence" value="ECO:0007669"/>
    <property type="project" value="UniProtKB-EC"/>
</dbReference>
<keyword evidence="4 15" id="KW-0227">DNA damage</keyword>
<dbReference type="Gene3D" id="1.10.3170.10">
    <property type="entry name" value="Recbcd, chain B, domain 2"/>
    <property type="match status" value="1"/>
</dbReference>
<dbReference type="PANTHER" id="PTHR11070">
    <property type="entry name" value="UVRD / RECB / PCRA DNA HELICASE FAMILY MEMBER"/>
    <property type="match status" value="1"/>
</dbReference>
<keyword evidence="2 15" id="KW-0479">Metal-binding</keyword>
<evidence type="ECO:0000256" key="11">
    <source>
        <dbReference type="ARBA" id="ARBA00023204"/>
    </source>
</evidence>
<keyword evidence="21" id="KW-1185">Reference proteome</keyword>
<comment type="catalytic activity">
    <reaction evidence="13 15">
        <text>Couples ATP hydrolysis with the unwinding of duplex DNA by translocating in the 3'-5' direction.</text>
        <dbReference type="EC" id="5.6.2.4"/>
    </reaction>
</comment>
<comment type="catalytic activity">
    <reaction evidence="15">
        <text>Exonucleolytic cleavage (in the presence of ATP) in either 5'- to 3'- or 3'- to 5'-direction to yield 5'-phosphooligonucleotides.</text>
        <dbReference type="EC" id="3.1.11.5"/>
    </reaction>
</comment>
<feature type="domain" description="UvrD-like helicase ATP-binding" evidence="18">
    <location>
        <begin position="1"/>
        <end position="423"/>
    </location>
</feature>
<dbReference type="EC" id="3.1.11.5" evidence="15"/>
<evidence type="ECO:0000256" key="8">
    <source>
        <dbReference type="ARBA" id="ARBA00022840"/>
    </source>
</evidence>
<dbReference type="GO" id="GO:0003677">
    <property type="term" value="F:DNA binding"/>
    <property type="evidence" value="ECO:0007669"/>
    <property type="project" value="UniProtKB-UniRule"/>
</dbReference>
<dbReference type="OrthoDB" id="9810135at2"/>
<evidence type="ECO:0000256" key="15">
    <source>
        <dbReference type="HAMAP-Rule" id="MF_01485"/>
    </source>
</evidence>
<dbReference type="Gene3D" id="1.10.486.10">
    <property type="entry name" value="PCRA, domain 4"/>
    <property type="match status" value="1"/>
</dbReference>
<evidence type="ECO:0000256" key="4">
    <source>
        <dbReference type="ARBA" id="ARBA00022763"/>
    </source>
</evidence>
<dbReference type="RefSeq" id="WP_013942367.1">
    <property type="nucleotide sequence ID" value="NC_015713.1"/>
</dbReference>
<dbReference type="InterPro" id="IPR014017">
    <property type="entry name" value="DNA_helicase_UvrD-like_C"/>
</dbReference>
<evidence type="ECO:0000256" key="7">
    <source>
        <dbReference type="ARBA" id="ARBA00022839"/>
    </source>
</evidence>
<comment type="miscellaneous">
    <text evidence="15">In the RecBCD complex, RecB has a slow 3'-5' helicase, an exonuclease activity and loads RecA onto ssDNA, RecD has a fast 5'-3' helicase activity, while RecC stimulates the ATPase and processivity of the RecB helicase and contributes to recognition of the Chi site.</text>
</comment>
<evidence type="ECO:0000313" key="20">
    <source>
        <dbReference type="EMBL" id="CCB87900.1"/>
    </source>
</evidence>
<comment type="domain">
    <text evidence="15">The C-terminal domain has nuclease activity and interacts with RecD. It interacts with RecA, facilitating its loading onto ssDNA.</text>
</comment>
<dbReference type="Proteomes" id="UP000000496">
    <property type="component" value="Chromosome gsn.131"/>
</dbReference>
<evidence type="ECO:0000256" key="10">
    <source>
        <dbReference type="ARBA" id="ARBA00023125"/>
    </source>
</evidence>